<accession>A0A9N9IFT1</accession>
<evidence type="ECO:0000313" key="2">
    <source>
        <dbReference type="EMBL" id="CAG8735154.1"/>
    </source>
</evidence>
<feature type="non-terminal residue" evidence="2">
    <location>
        <position position="50"/>
    </location>
</feature>
<evidence type="ECO:0000313" key="3">
    <source>
        <dbReference type="Proteomes" id="UP000789342"/>
    </source>
</evidence>
<dbReference type="AlphaFoldDB" id="A0A9N9IFT1"/>
<feature type="region of interest" description="Disordered" evidence="1">
    <location>
        <begin position="31"/>
        <end position="50"/>
    </location>
</feature>
<sequence>MTTENSNNNTSTWTPLPKFGYGFAIYPFTPGVQANSSDSTKGETIPESTG</sequence>
<evidence type="ECO:0000256" key="1">
    <source>
        <dbReference type="SAM" id="MobiDB-lite"/>
    </source>
</evidence>
<reference evidence="2" key="1">
    <citation type="submission" date="2021-06" db="EMBL/GenBank/DDBJ databases">
        <authorList>
            <person name="Kallberg Y."/>
            <person name="Tangrot J."/>
            <person name="Rosling A."/>
        </authorList>
    </citation>
    <scope>NUCLEOTIDE SEQUENCE</scope>
    <source>
        <strain evidence="2">CL551</strain>
    </source>
</reference>
<dbReference type="EMBL" id="CAJVPV010027896">
    <property type="protein sequence ID" value="CAG8735154.1"/>
    <property type="molecule type" value="Genomic_DNA"/>
</dbReference>
<comment type="caution">
    <text evidence="2">The sequence shown here is derived from an EMBL/GenBank/DDBJ whole genome shotgun (WGS) entry which is preliminary data.</text>
</comment>
<keyword evidence="3" id="KW-1185">Reference proteome</keyword>
<name>A0A9N9IFT1_9GLOM</name>
<protein>
    <submittedName>
        <fullName evidence="2">18781_t:CDS:1</fullName>
    </submittedName>
</protein>
<organism evidence="2 3">
    <name type="scientific">Acaulospora morrowiae</name>
    <dbReference type="NCBI Taxonomy" id="94023"/>
    <lineage>
        <taxon>Eukaryota</taxon>
        <taxon>Fungi</taxon>
        <taxon>Fungi incertae sedis</taxon>
        <taxon>Mucoromycota</taxon>
        <taxon>Glomeromycotina</taxon>
        <taxon>Glomeromycetes</taxon>
        <taxon>Diversisporales</taxon>
        <taxon>Acaulosporaceae</taxon>
        <taxon>Acaulospora</taxon>
    </lineage>
</organism>
<proteinExistence type="predicted"/>
<gene>
    <name evidence="2" type="ORF">AMORRO_LOCUS14319</name>
</gene>
<dbReference type="Proteomes" id="UP000789342">
    <property type="component" value="Unassembled WGS sequence"/>
</dbReference>